<comment type="caution">
    <text evidence="4">The sequence shown here is derived from an EMBL/GenBank/DDBJ whole genome shotgun (WGS) entry which is preliminary data.</text>
</comment>
<keyword evidence="5" id="KW-1185">Reference proteome</keyword>
<evidence type="ECO:0000256" key="2">
    <source>
        <dbReference type="SAM" id="MobiDB-lite"/>
    </source>
</evidence>
<proteinExistence type="predicted"/>
<dbReference type="GO" id="GO:0005737">
    <property type="term" value="C:cytoplasm"/>
    <property type="evidence" value="ECO:0007669"/>
    <property type="project" value="TreeGrafter"/>
</dbReference>
<dbReference type="RefSeq" id="WP_167204737.1">
    <property type="nucleotide sequence ID" value="NZ_JAASRO010000001.1"/>
</dbReference>
<dbReference type="Gene3D" id="3.20.20.140">
    <property type="entry name" value="Metal-dependent hydrolases"/>
    <property type="match status" value="1"/>
</dbReference>
<feature type="domain" description="Amidohydrolase-related" evidence="3">
    <location>
        <begin position="2"/>
        <end position="275"/>
    </location>
</feature>
<name>A0A7X5ZZ87_9ACTN</name>
<evidence type="ECO:0000259" key="3">
    <source>
        <dbReference type="Pfam" id="PF04909"/>
    </source>
</evidence>
<keyword evidence="1" id="KW-0456">Lyase</keyword>
<dbReference type="InterPro" id="IPR032466">
    <property type="entry name" value="Metal_Hydrolase"/>
</dbReference>
<feature type="region of interest" description="Disordered" evidence="2">
    <location>
        <begin position="286"/>
        <end position="348"/>
    </location>
</feature>
<dbReference type="EMBL" id="JAASRO010000001">
    <property type="protein sequence ID" value="NIK55802.1"/>
    <property type="molecule type" value="Genomic_DNA"/>
</dbReference>
<dbReference type="InterPro" id="IPR032465">
    <property type="entry name" value="ACMSD"/>
</dbReference>
<gene>
    <name evidence="4" type="ORF">BJY22_001519</name>
</gene>
<organism evidence="4 5">
    <name type="scientific">Kribbella shirazensis</name>
    <dbReference type="NCBI Taxonomy" id="1105143"/>
    <lineage>
        <taxon>Bacteria</taxon>
        <taxon>Bacillati</taxon>
        <taxon>Actinomycetota</taxon>
        <taxon>Actinomycetes</taxon>
        <taxon>Propionibacteriales</taxon>
        <taxon>Kribbellaceae</taxon>
        <taxon>Kribbella</taxon>
    </lineage>
</organism>
<dbReference type="GO" id="GO:0016787">
    <property type="term" value="F:hydrolase activity"/>
    <property type="evidence" value="ECO:0007669"/>
    <property type="project" value="UniProtKB-KW"/>
</dbReference>
<evidence type="ECO:0000313" key="5">
    <source>
        <dbReference type="Proteomes" id="UP000555407"/>
    </source>
</evidence>
<dbReference type="PANTHER" id="PTHR21240">
    <property type="entry name" value="2-AMINO-3-CARBOXYLMUCONATE-6-SEMIALDEHYDE DECARBOXYLASE"/>
    <property type="match status" value="1"/>
</dbReference>
<dbReference type="GO" id="GO:0016831">
    <property type="term" value="F:carboxy-lyase activity"/>
    <property type="evidence" value="ECO:0007669"/>
    <property type="project" value="InterPro"/>
</dbReference>
<protein>
    <submittedName>
        <fullName evidence="4">Putative TIM-barrel fold metal-dependent hydrolase</fullName>
    </submittedName>
</protein>
<dbReference type="PANTHER" id="PTHR21240:SF28">
    <property type="entry name" value="ISO-OROTATE DECARBOXYLASE (EUROFUNG)"/>
    <property type="match status" value="1"/>
</dbReference>
<dbReference type="Proteomes" id="UP000555407">
    <property type="component" value="Unassembled WGS sequence"/>
</dbReference>
<feature type="compositionally biased region" description="Polar residues" evidence="2">
    <location>
        <begin position="295"/>
        <end position="315"/>
    </location>
</feature>
<reference evidence="4 5" key="1">
    <citation type="submission" date="2020-03" db="EMBL/GenBank/DDBJ databases">
        <title>Sequencing the genomes of 1000 actinobacteria strains.</title>
        <authorList>
            <person name="Klenk H.-P."/>
        </authorList>
    </citation>
    <scope>NUCLEOTIDE SEQUENCE [LARGE SCALE GENOMIC DNA]</scope>
    <source>
        <strain evidence="4 5">DSM 45490</strain>
    </source>
</reference>
<dbReference type="AlphaFoldDB" id="A0A7X5ZZ87"/>
<keyword evidence="4" id="KW-0378">Hydrolase</keyword>
<dbReference type="GO" id="GO:0019748">
    <property type="term" value="P:secondary metabolic process"/>
    <property type="evidence" value="ECO:0007669"/>
    <property type="project" value="TreeGrafter"/>
</dbReference>
<dbReference type="SUPFAM" id="SSF51556">
    <property type="entry name" value="Metallo-dependent hydrolases"/>
    <property type="match status" value="1"/>
</dbReference>
<evidence type="ECO:0000256" key="1">
    <source>
        <dbReference type="ARBA" id="ARBA00023239"/>
    </source>
</evidence>
<dbReference type="InterPro" id="IPR006680">
    <property type="entry name" value="Amidohydro-rel"/>
</dbReference>
<sequence length="348" mass="37048">MIDVHQHLWPEAFVERLRARREPPYLDGWTLHTATEAPYDVDPAAHEIGKRVALERDAGTTLAAVSLSSPLGVEELGDAELLAAWHDGAAELPAPFRAWASVDLLEPDVAGLESLLHKGFLGLQLPAHVLGTPSAWEAQGELLSAVERMGKPILVHPGAASSTAAPGWWAPVVDYSTQLQAAWWAWHAFGGRRTYPGLRLCFVAAAGLAPVHHERLTARGGRLGTIDPNLYVDTSSYGPQGIDAVARVLGIDQVVHGTDRPYADTTDLRQGDAATAVIRHDNPHRLLFGAGSEGASPNPTPTARHSAGTSLSGSEGNDEPTSTPPLPLTEALRRAPARYGVGLEDAPN</sequence>
<accession>A0A7X5ZZ87</accession>
<dbReference type="Pfam" id="PF04909">
    <property type="entry name" value="Amidohydro_2"/>
    <property type="match status" value="1"/>
</dbReference>
<evidence type="ECO:0000313" key="4">
    <source>
        <dbReference type="EMBL" id="NIK55802.1"/>
    </source>
</evidence>